<organism evidence="6 7">
    <name type="scientific">Caballeronia mineralivorans PML1(12)</name>
    <dbReference type="NCBI Taxonomy" id="908627"/>
    <lineage>
        <taxon>Bacteria</taxon>
        <taxon>Pseudomonadati</taxon>
        <taxon>Pseudomonadota</taxon>
        <taxon>Betaproteobacteria</taxon>
        <taxon>Burkholderiales</taxon>
        <taxon>Burkholderiaceae</taxon>
        <taxon>Caballeronia</taxon>
    </lineage>
</organism>
<evidence type="ECO:0000313" key="7">
    <source>
        <dbReference type="Proteomes" id="UP000035963"/>
    </source>
</evidence>
<dbReference type="Proteomes" id="UP000035963">
    <property type="component" value="Unassembled WGS sequence"/>
</dbReference>
<reference evidence="6 7" key="1">
    <citation type="journal article" date="2015" name="Genome Announc.">
        <title>Draft Genome Sequence of Burkholderia sp. Strain PML1(12), an Ectomycorrhizosphere-Inhabiting Bacterium with Effective Mineral-Weathering Ability.</title>
        <authorList>
            <person name="Uroz S."/>
            <person name="Oger P."/>
        </authorList>
    </citation>
    <scope>NUCLEOTIDE SEQUENCE [LARGE SCALE GENOMIC DNA]</scope>
    <source>
        <strain evidence="7">PML1(12)</strain>
    </source>
</reference>
<accession>A0A0J1D083</accession>
<keyword evidence="2" id="KW-0285">Flavoprotein</keyword>
<dbReference type="Gene3D" id="3.40.50.360">
    <property type="match status" value="1"/>
</dbReference>
<evidence type="ECO:0000256" key="1">
    <source>
        <dbReference type="ARBA" id="ARBA00005990"/>
    </source>
</evidence>
<sequence>MIIALSANTHMPSKTRALLETLVDTFETVSGLPVQVHDLVVHGRQMGACYQKDELDASSRALVESIEQAEGLIVTSPVYKGSYSGLFKHVFDLVDPLSLRNKPVLLGATGGGLRHALMVEHQMRPLFGFFGAHTVPTAVYASDSEFVDGRCVDPLLLARCREAVGEFIALYRGAIA</sequence>
<dbReference type="OrthoDB" id="1643408at2"/>
<comment type="caution">
    <text evidence="6">The sequence shown here is derived from an EMBL/GenBank/DDBJ whole genome shotgun (WGS) entry which is preliminary data.</text>
</comment>
<dbReference type="InterPro" id="IPR051814">
    <property type="entry name" value="NAD(P)H-dep_FMN_reductase"/>
</dbReference>
<evidence type="ECO:0000256" key="4">
    <source>
        <dbReference type="ARBA" id="ARBA00023002"/>
    </source>
</evidence>
<evidence type="ECO:0000259" key="5">
    <source>
        <dbReference type="Pfam" id="PF03358"/>
    </source>
</evidence>
<dbReference type="InterPro" id="IPR029039">
    <property type="entry name" value="Flavoprotein-like_sf"/>
</dbReference>
<keyword evidence="4" id="KW-0560">Oxidoreductase</keyword>
<evidence type="ECO:0000313" key="6">
    <source>
        <dbReference type="EMBL" id="KLU26179.1"/>
    </source>
</evidence>
<dbReference type="AlphaFoldDB" id="A0A0J1D083"/>
<dbReference type="Pfam" id="PF03358">
    <property type="entry name" value="FMN_red"/>
    <property type="match status" value="1"/>
</dbReference>
<proteinExistence type="inferred from homology"/>
<gene>
    <name evidence="6" type="ORF">EOS_10265</name>
</gene>
<dbReference type="PANTHER" id="PTHR43408">
    <property type="entry name" value="FMN REDUCTASE (NADPH)"/>
    <property type="match status" value="1"/>
</dbReference>
<protein>
    <recommendedName>
        <fullName evidence="5">NADPH-dependent FMN reductase-like domain-containing protein</fullName>
    </recommendedName>
</protein>
<dbReference type="PANTHER" id="PTHR43408:SF2">
    <property type="entry name" value="FMN REDUCTASE (NADPH)"/>
    <property type="match status" value="1"/>
</dbReference>
<dbReference type="PATRIC" id="fig|908627.4.peg.2267"/>
<evidence type="ECO:0000256" key="3">
    <source>
        <dbReference type="ARBA" id="ARBA00022643"/>
    </source>
</evidence>
<dbReference type="SUPFAM" id="SSF52218">
    <property type="entry name" value="Flavoproteins"/>
    <property type="match status" value="1"/>
</dbReference>
<dbReference type="GO" id="GO:0016491">
    <property type="term" value="F:oxidoreductase activity"/>
    <property type="evidence" value="ECO:0007669"/>
    <property type="project" value="UniProtKB-KW"/>
</dbReference>
<comment type="similarity">
    <text evidence="1">Belongs to the SsuE family.</text>
</comment>
<keyword evidence="7" id="KW-1185">Reference proteome</keyword>
<dbReference type="InterPro" id="IPR005025">
    <property type="entry name" value="FMN_Rdtase-like_dom"/>
</dbReference>
<evidence type="ECO:0000256" key="2">
    <source>
        <dbReference type="ARBA" id="ARBA00022630"/>
    </source>
</evidence>
<dbReference type="RefSeq" id="WP_047846524.1">
    <property type="nucleotide sequence ID" value="NZ_AEJF01000075.1"/>
</dbReference>
<dbReference type="EMBL" id="AEJF01000075">
    <property type="protein sequence ID" value="KLU26179.1"/>
    <property type="molecule type" value="Genomic_DNA"/>
</dbReference>
<keyword evidence="3" id="KW-0288">FMN</keyword>
<feature type="domain" description="NADPH-dependent FMN reductase-like" evidence="5">
    <location>
        <begin position="2"/>
        <end position="143"/>
    </location>
</feature>
<name>A0A0J1D083_9BURK</name>